<protein>
    <submittedName>
        <fullName evidence="4">Zeta toxin family protein</fullName>
    </submittedName>
</protein>
<dbReference type="InterPro" id="IPR027417">
    <property type="entry name" value="P-loop_NTPase"/>
</dbReference>
<feature type="domain" description="Zeta toxin" evidence="3">
    <location>
        <begin position="3"/>
        <end position="142"/>
    </location>
</feature>
<dbReference type="Gene3D" id="3.40.50.300">
    <property type="entry name" value="P-loop containing nucleotide triphosphate hydrolases"/>
    <property type="match status" value="1"/>
</dbReference>
<evidence type="ECO:0000259" key="3">
    <source>
        <dbReference type="Pfam" id="PF06414"/>
    </source>
</evidence>
<keyword evidence="2" id="KW-0067">ATP-binding</keyword>
<dbReference type="GO" id="GO:0016301">
    <property type="term" value="F:kinase activity"/>
    <property type="evidence" value="ECO:0007669"/>
    <property type="project" value="InterPro"/>
</dbReference>
<dbReference type="PANTHER" id="PTHR39206">
    <property type="entry name" value="SLL8004 PROTEIN"/>
    <property type="match status" value="1"/>
</dbReference>
<dbReference type="RefSeq" id="WP_213494747.1">
    <property type="nucleotide sequence ID" value="NZ_CP074694.1"/>
</dbReference>
<organism evidence="4 5">
    <name type="scientific">Telmatocola sphagniphila</name>
    <dbReference type="NCBI Taxonomy" id="1123043"/>
    <lineage>
        <taxon>Bacteria</taxon>
        <taxon>Pseudomonadati</taxon>
        <taxon>Planctomycetota</taxon>
        <taxon>Planctomycetia</taxon>
        <taxon>Gemmatales</taxon>
        <taxon>Gemmataceae</taxon>
    </lineage>
</organism>
<evidence type="ECO:0000256" key="1">
    <source>
        <dbReference type="ARBA" id="ARBA00022741"/>
    </source>
</evidence>
<evidence type="ECO:0000313" key="4">
    <source>
        <dbReference type="EMBL" id="QVL30865.1"/>
    </source>
</evidence>
<reference evidence="4" key="1">
    <citation type="submission" date="2021-05" db="EMBL/GenBank/DDBJ databases">
        <title>Complete genome sequence of the cellulolytic planctomycete Telmatocola sphagniphila SP2T and characterization of the first cellulase from planctomycetes.</title>
        <authorList>
            <person name="Rakitin A.L."/>
            <person name="Beletsky A.V."/>
            <person name="Naumoff D.G."/>
            <person name="Kulichevskaya I.S."/>
            <person name="Mardanov A.V."/>
            <person name="Ravin N.V."/>
            <person name="Dedysh S.N."/>
        </authorList>
    </citation>
    <scope>NUCLEOTIDE SEQUENCE</scope>
    <source>
        <strain evidence="4">SP2T</strain>
    </source>
</reference>
<gene>
    <name evidence="4" type="ORF">KIH39_18695</name>
</gene>
<dbReference type="Proteomes" id="UP000676194">
    <property type="component" value="Chromosome"/>
</dbReference>
<accession>A0A8E6EU30</accession>
<dbReference type="PANTHER" id="PTHR39206:SF1">
    <property type="entry name" value="SLL8004 PROTEIN"/>
    <property type="match status" value="1"/>
</dbReference>
<proteinExistence type="predicted"/>
<dbReference type="KEGG" id="tsph:KIH39_18695"/>
<keyword evidence="1" id="KW-0547">Nucleotide-binding</keyword>
<dbReference type="SUPFAM" id="SSF52540">
    <property type="entry name" value="P-loop containing nucleoside triphosphate hydrolases"/>
    <property type="match status" value="1"/>
</dbReference>
<dbReference type="InterPro" id="IPR010488">
    <property type="entry name" value="Zeta_toxin_domain"/>
</dbReference>
<evidence type="ECO:0000256" key="2">
    <source>
        <dbReference type="ARBA" id="ARBA00022840"/>
    </source>
</evidence>
<evidence type="ECO:0000313" key="5">
    <source>
        <dbReference type="Proteomes" id="UP000676194"/>
    </source>
</evidence>
<dbReference type="EMBL" id="CP074694">
    <property type="protein sequence ID" value="QVL30865.1"/>
    <property type="molecule type" value="Genomic_DNA"/>
</dbReference>
<dbReference type="GO" id="GO:0005524">
    <property type="term" value="F:ATP binding"/>
    <property type="evidence" value="ECO:0007669"/>
    <property type="project" value="UniProtKB-KW"/>
</dbReference>
<dbReference type="AlphaFoldDB" id="A0A8E6EU30"/>
<name>A0A8E6EU30_9BACT</name>
<keyword evidence="5" id="KW-1185">Reference proteome</keyword>
<sequence>MATKPLFVLLGGINGAGKSSAATELIGKSSPPLIFVNADQIARGLNGFFPESVAFEAGRILVEWLNALREKRANFSVETTLSGRSYIPLIQKLKAEGYEILLHYLWPGSVELAVSRVQYRVSQGGHDIPAETIHRRYKRSLKLFWDHYRPLADRWFVYNNSGLNTASIAEGIGSAMPNVLNEDVWGRFQKEIRYEPKS</sequence>
<dbReference type="Pfam" id="PF06414">
    <property type="entry name" value="Zeta_toxin"/>
    <property type="match status" value="1"/>
</dbReference>